<protein>
    <submittedName>
        <fullName evidence="2">Uncharacterized protein</fullName>
    </submittedName>
</protein>
<feature type="compositionally biased region" description="Basic and acidic residues" evidence="1">
    <location>
        <begin position="203"/>
        <end position="215"/>
    </location>
</feature>
<dbReference type="AntiFam" id="ANF00009">
    <property type="entry name" value="Shadow ORF (opposite transposase protein)"/>
</dbReference>
<organism evidence="2 3">
    <name type="scientific">Sphingomonas sanguinis</name>
    <dbReference type="NCBI Taxonomy" id="33051"/>
    <lineage>
        <taxon>Bacteria</taxon>
        <taxon>Pseudomonadati</taxon>
        <taxon>Pseudomonadota</taxon>
        <taxon>Alphaproteobacteria</taxon>
        <taxon>Sphingomonadales</taxon>
        <taxon>Sphingomonadaceae</taxon>
        <taxon>Sphingomonas</taxon>
    </lineage>
</organism>
<accession>A0A147J8H6</accession>
<comment type="caution">
    <text evidence="2">The sequence shown here is derived from an EMBL/GenBank/DDBJ whole genome shotgun (WGS) entry which is preliminary data.</text>
</comment>
<dbReference type="AlphaFoldDB" id="A0A147J8H6"/>
<dbReference type="Proteomes" id="UP000074410">
    <property type="component" value="Unassembled WGS sequence"/>
</dbReference>
<gene>
    <name evidence="2" type="ORF">NS258_09235</name>
</gene>
<name>A0A147J8H6_9SPHN</name>
<dbReference type="EMBL" id="LDTC01000064">
    <property type="protein sequence ID" value="KTW13334.1"/>
    <property type="molecule type" value="Genomic_DNA"/>
</dbReference>
<sequence>MTVLTMSAAEITKFDTLMRLDRGEIRTADAMELLGLQRRQISGCSTALDRKALRVSCRASAGGRATGATVMPSAPRWSRWCEKTMPTSGREIHDPQRVRTLDLEAAVDLVERAQCLVVGNGGDAGFPAPDTGQPHRLHQPLDRAFGDGDALAQKLPPHLARPVQAETHLMDAPDVPLQLVVPPGASRSPARIGKARGMLRIRGGGDRQFPADRLDPQLLSMRVDERHRHRPWRSSSS</sequence>
<evidence type="ECO:0000256" key="1">
    <source>
        <dbReference type="SAM" id="MobiDB-lite"/>
    </source>
</evidence>
<reference evidence="2 3" key="1">
    <citation type="journal article" date="2016" name="Front. Microbiol.">
        <title>Genomic Resource of Rice Seed Associated Bacteria.</title>
        <authorList>
            <person name="Midha S."/>
            <person name="Bansal K."/>
            <person name="Sharma S."/>
            <person name="Kumar N."/>
            <person name="Patil P.P."/>
            <person name="Chaudhry V."/>
            <person name="Patil P.B."/>
        </authorList>
    </citation>
    <scope>NUCLEOTIDE SEQUENCE [LARGE SCALE GENOMIC DNA]</scope>
    <source>
        <strain evidence="2 3">NS258</strain>
    </source>
</reference>
<feature type="region of interest" description="Disordered" evidence="1">
    <location>
        <begin position="201"/>
        <end position="237"/>
    </location>
</feature>
<evidence type="ECO:0000313" key="3">
    <source>
        <dbReference type="Proteomes" id="UP000074410"/>
    </source>
</evidence>
<evidence type="ECO:0000313" key="2">
    <source>
        <dbReference type="EMBL" id="KTW13334.1"/>
    </source>
</evidence>
<proteinExistence type="predicted"/>
<feature type="compositionally biased region" description="Basic residues" evidence="1">
    <location>
        <begin position="227"/>
        <end position="237"/>
    </location>
</feature>